<evidence type="ECO:0000256" key="2">
    <source>
        <dbReference type="ARBA" id="ARBA00005824"/>
    </source>
</evidence>
<evidence type="ECO:0000256" key="5">
    <source>
        <dbReference type="ARBA" id="ARBA00022776"/>
    </source>
</evidence>
<feature type="compositionally biased region" description="Basic residues" evidence="10">
    <location>
        <begin position="444"/>
        <end position="456"/>
    </location>
</feature>
<feature type="compositionally biased region" description="Basic and acidic residues" evidence="10">
    <location>
        <begin position="594"/>
        <end position="619"/>
    </location>
</feature>
<dbReference type="Gene3D" id="3.30.1330.30">
    <property type="match status" value="1"/>
</dbReference>
<evidence type="ECO:0000256" key="1">
    <source>
        <dbReference type="ARBA" id="ARBA00004123"/>
    </source>
</evidence>
<feature type="domain" description="Tudor" evidence="11">
    <location>
        <begin position="710"/>
        <end position="768"/>
    </location>
</feature>
<dbReference type="SUPFAM" id="SSF55315">
    <property type="entry name" value="L30e-like"/>
    <property type="match status" value="1"/>
</dbReference>
<dbReference type="InterPro" id="IPR004038">
    <property type="entry name" value="Ribosomal_eL8/eL30/eS12/Gad45"/>
</dbReference>
<dbReference type="EMBL" id="LR999451">
    <property type="protein sequence ID" value="CAE5957612.1"/>
    <property type="molecule type" value="Genomic_DNA"/>
</dbReference>
<comment type="subcellular location">
    <subcellularLocation>
        <location evidence="1">Nucleus</location>
    </subcellularLocation>
</comment>
<evidence type="ECO:0000256" key="9">
    <source>
        <dbReference type="RuleBase" id="RU000670"/>
    </source>
</evidence>
<dbReference type="CDD" id="cd20404">
    <property type="entry name" value="Tudor_Agenet_AtEML-like"/>
    <property type="match status" value="1"/>
</dbReference>
<organism evidence="12 13">
    <name type="scientific">Arabidopsis arenosa</name>
    <name type="common">Sand rock-cress</name>
    <name type="synonym">Cardaminopsis arenosa</name>
    <dbReference type="NCBI Taxonomy" id="38785"/>
    <lineage>
        <taxon>Eukaryota</taxon>
        <taxon>Viridiplantae</taxon>
        <taxon>Streptophyta</taxon>
        <taxon>Embryophyta</taxon>
        <taxon>Tracheophyta</taxon>
        <taxon>Spermatophyta</taxon>
        <taxon>Magnoliopsida</taxon>
        <taxon>eudicotyledons</taxon>
        <taxon>Gunneridae</taxon>
        <taxon>Pentapetalae</taxon>
        <taxon>rosids</taxon>
        <taxon>malvids</taxon>
        <taxon>Brassicales</taxon>
        <taxon>Brassicaceae</taxon>
        <taxon>Camelineae</taxon>
        <taxon>Arabidopsis</taxon>
    </lineage>
</organism>
<dbReference type="PANTHER" id="PTHR12663">
    <property type="entry name" value="ANDROGEN INDUCED INHIBITOR OF PROLIFERATION AS3 / PDS5-RELATED"/>
    <property type="match status" value="1"/>
</dbReference>
<feature type="region of interest" description="Disordered" evidence="10">
    <location>
        <begin position="404"/>
        <end position="519"/>
    </location>
</feature>
<evidence type="ECO:0000259" key="11">
    <source>
        <dbReference type="SMART" id="SM00333"/>
    </source>
</evidence>
<keyword evidence="5" id="KW-0498">Mitosis</keyword>
<keyword evidence="9" id="KW-0689">Ribosomal protein</keyword>
<keyword evidence="7" id="KW-0539">Nucleus</keyword>
<sequence>MSGDEAAPVVPPVAEPAAIPEDMDLMTALELTLRKARAYGGVVRGLHESAKLIEKRVAQLCVLAEDCNQPDYVKLVKALCADHSISLLTVPSAKTLGEWAGLCKIDSEGNARKVVGCSCLVVKDYGEETTALNITFSEEQNKMGPLVGANELSKAQALIDSADNLLKPQSSTDATLTLLEEIESLLATVEQDPTASVKRALFPPMKALVSADLLRNPDSDVRVSVVSCLTEIMRITAPEAPYNDDQMKEIFQVTIEAFGKLADASSRSYRKAEVVLETVSKVRSSLVMLDLECDDLVLEMFQRFLKIIRPDHPQLVLLSMETIMITVIDESEEVPMDLLEVLLTTVKKESQDVSPAALTLVEKVLSSCACKLQPCIMEALTSSGTSLDMYSPVVSSICQSEFATTQAHNDVKPKENEADEKISEGQVVPNDSLEDKLNLGLSRKGNRSKRTARGGTRRANGDDKVITANEGLSESTDAETASVSTRKRGLKPNSLMNPEEGYSFKTSSSKKVQEKELGDSSLGKLAAKKVSLPTKVGQTNQSVVISLSSSGRARTGARKRSRTKMEETDHDVGSVATQPSKKQIVKKNNPAEEDLTKSNVEKPEDGIKTGKSSKKEKAHNGLAKTSAKKPLAETKMVKPSGKKSAHSDAKKKNSEGASMDTPIPRSSKTKKKDPRATTPSTKKSDQAPKSHLKRKRTAGEEVESNKSELGEELVGKTVNVWWPLDKKFYKGVVKSYSSLKKMHQVTYIDGDVEELNLKEERFEIIEDNSVSEDKEIDLPESTPLSAFIQREKAKKRKTVSKNVQPSSSPEVRSSVQTMKKKDSVTDSIKQAKRTKGALKAVSNEPESTAGKNLKSLKKLNGEPDNTKGRTGKKQKVTRAMHRKSETDCDEKEDPETKGEDSLKLGKESDAEPDCTGEHQELPENQTAETKTDGVEPNAEPETDGKEHNSLKEPIAEPKSDGEEQEAAKEPNAEPKTNGNEPNAELEADGKECNSLKEPNAEPKAEGEEQEAAKEPNAEPKTDGEEQEAAKEPTAERKTDEEEHKVADELEQKSLKETNVESETEGEEQKSVEEPNAEENESAKEQTADTKLIENEGMSKKKGEAIDKETLTSIPETGKVENEAEEDDQRVIKELKEESDKAEVSTRVVEVDP</sequence>
<dbReference type="GO" id="GO:0003735">
    <property type="term" value="F:structural constituent of ribosome"/>
    <property type="evidence" value="ECO:0007669"/>
    <property type="project" value="InterPro"/>
</dbReference>
<evidence type="ECO:0000256" key="10">
    <source>
        <dbReference type="SAM" id="MobiDB-lite"/>
    </source>
</evidence>
<dbReference type="Pfam" id="PF01248">
    <property type="entry name" value="Ribosomal_L7Ae"/>
    <property type="match status" value="1"/>
</dbReference>
<dbReference type="GO" id="GO:0005840">
    <property type="term" value="C:ribosome"/>
    <property type="evidence" value="ECO:0007669"/>
    <property type="project" value="UniProtKB-KW"/>
</dbReference>
<feature type="compositionally biased region" description="Polar residues" evidence="10">
    <location>
        <begin position="543"/>
        <end position="552"/>
    </location>
</feature>
<dbReference type="InterPro" id="IPR002999">
    <property type="entry name" value="Tudor"/>
</dbReference>
<reference evidence="12" key="1">
    <citation type="submission" date="2021-01" db="EMBL/GenBank/DDBJ databases">
        <authorList>
            <person name="Bezrukov I."/>
        </authorList>
    </citation>
    <scope>NUCLEOTIDE SEQUENCE</scope>
</reference>
<dbReference type="Pfam" id="PF20168">
    <property type="entry name" value="PDS5"/>
    <property type="match status" value="1"/>
</dbReference>
<dbReference type="InterPro" id="IPR029064">
    <property type="entry name" value="Ribosomal_eL30-like_sf"/>
</dbReference>
<feature type="compositionally biased region" description="Basic and acidic residues" evidence="10">
    <location>
        <begin position="942"/>
        <end position="972"/>
    </location>
</feature>
<dbReference type="SUPFAM" id="SSF48371">
    <property type="entry name" value="ARM repeat"/>
    <property type="match status" value="1"/>
</dbReference>
<dbReference type="PANTHER" id="PTHR12663:SF69">
    <property type="entry name" value="SISTER CHROMATID COHESION PROTEIN PDS5 HOMOLOG E"/>
    <property type="match status" value="1"/>
</dbReference>
<keyword evidence="9" id="KW-0687">Ribonucleoprotein</keyword>
<dbReference type="GO" id="GO:0000785">
    <property type="term" value="C:chromatin"/>
    <property type="evidence" value="ECO:0007669"/>
    <property type="project" value="TreeGrafter"/>
</dbReference>
<feature type="compositionally biased region" description="Polar residues" evidence="10">
    <location>
        <begin position="800"/>
        <end position="817"/>
    </location>
</feature>
<keyword evidence="13" id="KW-1185">Reference proteome</keyword>
<dbReference type="PROSITE" id="PS01189">
    <property type="entry name" value="RIBOSOMAL_S12E"/>
    <property type="match status" value="1"/>
</dbReference>
<dbReference type="GO" id="GO:0035825">
    <property type="term" value="P:homologous recombination"/>
    <property type="evidence" value="ECO:0007669"/>
    <property type="project" value="UniProtKB-ARBA"/>
</dbReference>
<dbReference type="Gene3D" id="2.30.30.140">
    <property type="match status" value="1"/>
</dbReference>
<proteinExistence type="inferred from homology"/>
<feature type="compositionally biased region" description="Basic and acidic residues" evidence="10">
    <location>
        <begin position="645"/>
        <end position="654"/>
    </location>
</feature>
<dbReference type="SMART" id="SM00333">
    <property type="entry name" value="TUDOR"/>
    <property type="match status" value="1"/>
</dbReference>
<feature type="compositionally biased region" description="Basic and acidic residues" evidence="10">
    <location>
        <begin position="409"/>
        <end position="423"/>
    </location>
</feature>
<evidence type="ECO:0000256" key="4">
    <source>
        <dbReference type="ARBA" id="ARBA00022763"/>
    </source>
</evidence>
<feature type="region of interest" description="Disordered" evidence="10">
    <location>
        <begin position="787"/>
        <end position="1127"/>
    </location>
</feature>
<feature type="compositionally biased region" description="Basic and acidic residues" evidence="10">
    <location>
        <begin position="1080"/>
        <end position="1109"/>
    </location>
</feature>
<name>A0A8S1ZE01_ARAAE</name>
<feature type="compositionally biased region" description="Basic and acidic residues" evidence="10">
    <location>
        <begin position="563"/>
        <end position="572"/>
    </location>
</feature>
<gene>
    <name evidence="12" type="ORF">AARE701A_LOCUS1305</name>
</gene>
<evidence type="ECO:0000313" key="12">
    <source>
        <dbReference type="EMBL" id="CAE5957612.1"/>
    </source>
</evidence>
<feature type="region of interest" description="Disordered" evidence="10">
    <location>
        <begin position="543"/>
        <end position="710"/>
    </location>
</feature>
<feature type="compositionally biased region" description="Basic and acidic residues" evidence="10">
    <location>
        <begin position="697"/>
        <end position="709"/>
    </location>
</feature>
<evidence type="ECO:0000313" key="13">
    <source>
        <dbReference type="Proteomes" id="UP000682877"/>
    </source>
</evidence>
<dbReference type="InterPro" id="IPR000530">
    <property type="entry name" value="Ribosomal_eS12"/>
</dbReference>
<dbReference type="InterPro" id="IPR016024">
    <property type="entry name" value="ARM-type_fold"/>
</dbReference>
<keyword evidence="6" id="KW-0234">DNA repair</keyword>
<dbReference type="GO" id="GO:0051301">
    <property type="term" value="P:cell division"/>
    <property type="evidence" value="ECO:0007669"/>
    <property type="project" value="UniProtKB-KW"/>
</dbReference>
<dbReference type="Proteomes" id="UP000682877">
    <property type="component" value="Chromosome 1"/>
</dbReference>
<dbReference type="PRINTS" id="PR00972">
    <property type="entry name" value="RIBSOMALS12E"/>
</dbReference>
<dbReference type="GO" id="GO:0005634">
    <property type="term" value="C:nucleus"/>
    <property type="evidence" value="ECO:0007669"/>
    <property type="project" value="UniProtKB-SubCell"/>
</dbReference>
<evidence type="ECO:0000256" key="7">
    <source>
        <dbReference type="ARBA" id="ARBA00023242"/>
    </source>
</evidence>
<accession>A0A8S1ZE01</accession>
<evidence type="ECO:0000256" key="3">
    <source>
        <dbReference type="ARBA" id="ARBA00022618"/>
    </source>
</evidence>
<evidence type="ECO:0000256" key="6">
    <source>
        <dbReference type="ARBA" id="ARBA00023204"/>
    </source>
</evidence>
<feature type="compositionally biased region" description="Polar residues" evidence="10">
    <location>
        <begin position="470"/>
        <end position="484"/>
    </location>
</feature>
<evidence type="ECO:0000256" key="8">
    <source>
        <dbReference type="ARBA" id="ARBA00023306"/>
    </source>
</evidence>
<protein>
    <recommendedName>
        <fullName evidence="9">40S ribosomal protein S12</fullName>
    </recommendedName>
</protein>
<dbReference type="GO" id="GO:0007064">
    <property type="term" value="P:mitotic sister chromatid cohesion"/>
    <property type="evidence" value="ECO:0007669"/>
    <property type="project" value="InterPro"/>
</dbReference>
<keyword evidence="8" id="KW-0131">Cell cycle</keyword>
<dbReference type="GO" id="GO:0006412">
    <property type="term" value="P:translation"/>
    <property type="evidence" value="ECO:0007669"/>
    <property type="project" value="InterPro"/>
</dbReference>
<dbReference type="GO" id="GO:0006281">
    <property type="term" value="P:DNA repair"/>
    <property type="evidence" value="ECO:0007669"/>
    <property type="project" value="UniProtKB-KW"/>
</dbReference>
<feature type="compositionally biased region" description="Basic residues" evidence="10">
    <location>
        <begin position="869"/>
        <end position="881"/>
    </location>
</feature>
<comment type="similarity">
    <text evidence="2 9">Belongs to the eukaryotic ribosomal protein eS12 family.</text>
</comment>
<feature type="compositionally biased region" description="Basic and acidic residues" evidence="10">
    <location>
        <begin position="894"/>
        <end position="921"/>
    </location>
</feature>
<dbReference type="GO" id="GO:1990904">
    <property type="term" value="C:ribonucleoprotein complex"/>
    <property type="evidence" value="ECO:0007669"/>
    <property type="project" value="UniProtKB-KW"/>
</dbReference>
<dbReference type="InterPro" id="IPR047860">
    <property type="entry name" value="Ribosomal_eS12_CS"/>
</dbReference>
<dbReference type="InterPro" id="IPR039776">
    <property type="entry name" value="Pds5"/>
</dbReference>
<keyword evidence="3" id="KW-0132">Cell division</keyword>
<dbReference type="AlphaFoldDB" id="A0A8S1ZE01"/>
<feature type="compositionally biased region" description="Basic and acidic residues" evidence="10">
    <location>
        <begin position="987"/>
        <end position="1058"/>
    </location>
</feature>
<keyword evidence="4" id="KW-0227">DNA damage</keyword>